<reference evidence="3 4" key="1">
    <citation type="journal article" date="2011" name="J. Bacteriol.">
        <title>Genome sequence of Methyloversatilis universalis FAM5T, a methylotrophic representative of the order Rhodocyclales.</title>
        <authorList>
            <person name="Kittichotirat W."/>
            <person name="Good N.M."/>
            <person name="Hall R."/>
            <person name="Bringel F."/>
            <person name="Lajus A."/>
            <person name="Medigue C."/>
            <person name="Smalley N.E."/>
            <person name="Beck D."/>
            <person name="Bumgarner R."/>
            <person name="Vuilleumier S."/>
            <person name="Kalyuzhnaya M.G."/>
        </authorList>
    </citation>
    <scope>NUCLEOTIDE SEQUENCE [LARGE SCALE GENOMIC DNA]</scope>
    <source>
        <strain evidence="4">ATCC BAA-1314 / JCM 13912 / FAM5</strain>
    </source>
</reference>
<dbReference type="SUPFAM" id="SSF55073">
    <property type="entry name" value="Nucleotide cyclase"/>
    <property type="match status" value="1"/>
</dbReference>
<dbReference type="RefSeq" id="WP_008063121.1">
    <property type="nucleotide sequence ID" value="NZ_AFHG01000053.1"/>
</dbReference>
<dbReference type="Pfam" id="PF00990">
    <property type="entry name" value="GGDEF"/>
    <property type="match status" value="1"/>
</dbReference>
<sequence length="595" mass="64867">MSNETDQDSLQAPAYEALIQFLYQAPIGLLQIRPDGTVTMLNPRSAQLLMPLAQQGNLDNLFEVLSEVAPDLRSLADAAVDPGSLVCEGLRIPVLAPTGSRRVLGLSLLRLDTHTMMGCVNDVTHEVELEQQRLASRMRDASRTDSLTMMPNRSAVLERIQQALARSENNALHNFAVLFINCDRFSRVNLTLGQQGGDRLLRMVAERLNGTVRQRDAVGAVQEPLNTTARLGGDEFVVLLDGLRASEDVHGIAQRLIDTLSRPYLIEGVDVHISASVGVVTRAHAATDANAVLQDASLAMQEAKRSGGGRHMLFTPSIKDRATRRGALELELRQALDQRELFVVYQPIVDIADGRIAGFEALVRWQHPKRGVVSPVEFVEIAEECGLIGPLGEFVLESACWQLAAWKRRFGADAPKMVSVNLSRAQLQDTAIVRQVRRALNLSRLPARALQLEVTESMAAQGDDMRDRLLELKALGVTLALDDFGTGYSSLACLGQLPIDVVKIDRSFVADAESNLHKRVLIEATVRVARSLGMSTTAEGIETEGQAALLATLDCNKGQGYLWSRPLEAAAATQWLAVQLNRPALPDDGPIAAAR</sequence>
<evidence type="ECO:0000259" key="2">
    <source>
        <dbReference type="PROSITE" id="PS50887"/>
    </source>
</evidence>
<comment type="caution">
    <text evidence="3">The sequence shown here is derived from an EMBL/GenBank/DDBJ whole genome shotgun (WGS) entry which is preliminary data.</text>
</comment>
<dbReference type="OrthoDB" id="9813903at2"/>
<dbReference type="PROSITE" id="PS50887">
    <property type="entry name" value="GGDEF"/>
    <property type="match status" value="1"/>
</dbReference>
<dbReference type="Proteomes" id="UP000005019">
    <property type="component" value="Unassembled WGS sequence"/>
</dbReference>
<dbReference type="Pfam" id="PF00563">
    <property type="entry name" value="EAL"/>
    <property type="match status" value="1"/>
</dbReference>
<evidence type="ECO:0000259" key="1">
    <source>
        <dbReference type="PROSITE" id="PS50883"/>
    </source>
</evidence>
<dbReference type="PANTHER" id="PTHR44757:SF2">
    <property type="entry name" value="BIOFILM ARCHITECTURE MAINTENANCE PROTEIN MBAA"/>
    <property type="match status" value="1"/>
</dbReference>
<dbReference type="InterPro" id="IPR001633">
    <property type="entry name" value="EAL_dom"/>
</dbReference>
<dbReference type="EMBL" id="AFHG01000053">
    <property type="protein sequence ID" value="EGK70790.1"/>
    <property type="molecule type" value="Genomic_DNA"/>
</dbReference>
<dbReference type="AlphaFoldDB" id="F5RFD8"/>
<dbReference type="SUPFAM" id="SSF141868">
    <property type="entry name" value="EAL domain-like"/>
    <property type="match status" value="1"/>
</dbReference>
<dbReference type="CDD" id="cd01949">
    <property type="entry name" value="GGDEF"/>
    <property type="match status" value="1"/>
</dbReference>
<dbReference type="Gene3D" id="3.30.70.270">
    <property type="match status" value="1"/>
</dbReference>
<dbReference type="InterPro" id="IPR000160">
    <property type="entry name" value="GGDEF_dom"/>
</dbReference>
<name>F5RFD8_METUF</name>
<dbReference type="NCBIfam" id="TIGR00254">
    <property type="entry name" value="GGDEF"/>
    <property type="match status" value="1"/>
</dbReference>
<keyword evidence="4" id="KW-1185">Reference proteome</keyword>
<accession>F5RFD8</accession>
<dbReference type="SMART" id="SM00267">
    <property type="entry name" value="GGDEF"/>
    <property type="match status" value="1"/>
</dbReference>
<gene>
    <name evidence="3" type="ORF">METUNv1_03012</name>
</gene>
<dbReference type="Gene3D" id="3.20.20.450">
    <property type="entry name" value="EAL domain"/>
    <property type="match status" value="1"/>
</dbReference>
<protein>
    <submittedName>
        <fullName evidence="3">Diguanylate cyclase/phosphodiesterase</fullName>
    </submittedName>
</protein>
<dbReference type="PROSITE" id="PS50883">
    <property type="entry name" value="EAL"/>
    <property type="match status" value="1"/>
</dbReference>
<dbReference type="InterPro" id="IPR043128">
    <property type="entry name" value="Rev_trsase/Diguanyl_cyclase"/>
</dbReference>
<dbReference type="PANTHER" id="PTHR44757">
    <property type="entry name" value="DIGUANYLATE CYCLASE DGCP"/>
    <property type="match status" value="1"/>
</dbReference>
<dbReference type="InterPro" id="IPR052155">
    <property type="entry name" value="Biofilm_reg_signaling"/>
</dbReference>
<dbReference type="STRING" id="1000565.METUNv1_03012"/>
<dbReference type="InterPro" id="IPR035919">
    <property type="entry name" value="EAL_sf"/>
</dbReference>
<dbReference type="CDD" id="cd01948">
    <property type="entry name" value="EAL"/>
    <property type="match status" value="1"/>
</dbReference>
<dbReference type="SMART" id="SM00052">
    <property type="entry name" value="EAL"/>
    <property type="match status" value="1"/>
</dbReference>
<organism evidence="3 4">
    <name type="scientific">Methyloversatilis universalis (strain ATCC BAA-1314 / DSM 25237 / JCM 13912 / CCUG 52030 / FAM5)</name>
    <dbReference type="NCBI Taxonomy" id="1000565"/>
    <lineage>
        <taxon>Bacteria</taxon>
        <taxon>Pseudomonadati</taxon>
        <taxon>Pseudomonadota</taxon>
        <taxon>Betaproteobacteria</taxon>
        <taxon>Nitrosomonadales</taxon>
        <taxon>Sterolibacteriaceae</taxon>
        <taxon>Methyloversatilis</taxon>
    </lineage>
</organism>
<proteinExistence type="predicted"/>
<feature type="domain" description="EAL" evidence="1">
    <location>
        <begin position="325"/>
        <end position="580"/>
    </location>
</feature>
<dbReference type="eggNOG" id="COG5001">
    <property type="taxonomic scope" value="Bacteria"/>
</dbReference>
<evidence type="ECO:0000313" key="4">
    <source>
        <dbReference type="Proteomes" id="UP000005019"/>
    </source>
</evidence>
<evidence type="ECO:0000313" key="3">
    <source>
        <dbReference type="EMBL" id="EGK70790.1"/>
    </source>
</evidence>
<dbReference type="InterPro" id="IPR029787">
    <property type="entry name" value="Nucleotide_cyclase"/>
</dbReference>
<feature type="domain" description="GGDEF" evidence="2">
    <location>
        <begin position="173"/>
        <end position="316"/>
    </location>
</feature>